<dbReference type="AlphaFoldDB" id="A0A559SNQ3"/>
<accession>A0A559SNQ3</accession>
<proteinExistence type="predicted"/>
<dbReference type="InterPro" id="IPR032347">
    <property type="entry name" value="DUF4864"/>
</dbReference>
<gene>
    <name evidence="1" type="ORF">BCL32_4162</name>
</gene>
<evidence type="ECO:0000313" key="1">
    <source>
        <dbReference type="EMBL" id="TVZ63970.1"/>
    </source>
</evidence>
<organism evidence="1 2">
    <name type="scientific">Rhizobium mongolense USDA 1844</name>
    <dbReference type="NCBI Taxonomy" id="1079460"/>
    <lineage>
        <taxon>Bacteria</taxon>
        <taxon>Pseudomonadati</taxon>
        <taxon>Pseudomonadota</taxon>
        <taxon>Alphaproteobacteria</taxon>
        <taxon>Hyphomicrobiales</taxon>
        <taxon>Rhizobiaceae</taxon>
        <taxon>Rhizobium/Agrobacterium group</taxon>
        <taxon>Rhizobium</taxon>
    </lineage>
</organism>
<evidence type="ECO:0000313" key="2">
    <source>
        <dbReference type="Proteomes" id="UP000319824"/>
    </source>
</evidence>
<comment type="caution">
    <text evidence="1">The sequence shown here is derived from an EMBL/GenBank/DDBJ whole genome shotgun (WGS) entry which is preliminary data.</text>
</comment>
<name>A0A559SNQ3_9HYPH</name>
<protein>
    <submittedName>
        <fullName evidence="1">Uncharacterized protein DUF4864</fullName>
    </submittedName>
</protein>
<dbReference type="Pfam" id="PF16156">
    <property type="entry name" value="DUF4864"/>
    <property type="match status" value="1"/>
</dbReference>
<reference evidence="1 2" key="1">
    <citation type="submission" date="2019-06" db="EMBL/GenBank/DDBJ databases">
        <title>Pac Bio to generate improved reference genome sequences for organisms with transposon mutant libraries (support for FEBA project).</title>
        <authorList>
            <person name="Blow M."/>
        </authorList>
    </citation>
    <scope>NUCLEOTIDE SEQUENCE [LARGE SCALE GENOMIC DNA]</scope>
    <source>
        <strain evidence="1 2">USDA 1844</strain>
    </source>
</reference>
<dbReference type="EMBL" id="VISO01000003">
    <property type="protein sequence ID" value="TVZ63970.1"/>
    <property type="molecule type" value="Genomic_DNA"/>
</dbReference>
<sequence>MRADSLHERSNCPTFQIRKVLYTPLYIAGEKSMRAFYSVSALCAALIFVSIPARAEDSVETTRHIIEDQITAFLKDDAETAYSFAAPGIKAMYPDKGVFFAMVKKSYEPVYHPGNYAFGRSRSIDNGAMIYHEVLISGRDGKDWTAIYQMMRQPDGDYKINGVQIVPNTDSKGI</sequence>
<dbReference type="Proteomes" id="UP000319824">
    <property type="component" value="Unassembled WGS sequence"/>
</dbReference>